<comment type="caution">
    <text evidence="2">The sequence shown here is derived from an EMBL/GenBank/DDBJ whole genome shotgun (WGS) entry which is preliminary data.</text>
</comment>
<dbReference type="AlphaFoldDB" id="A0A5B7J3I7"/>
<reference evidence="2 3" key="1">
    <citation type="submission" date="2019-05" db="EMBL/GenBank/DDBJ databases">
        <title>Another draft genome of Portunus trituberculatus and its Hox gene families provides insights of decapod evolution.</title>
        <authorList>
            <person name="Jeong J.-H."/>
            <person name="Song I."/>
            <person name="Kim S."/>
            <person name="Choi T."/>
            <person name="Kim D."/>
            <person name="Ryu S."/>
            <person name="Kim W."/>
        </authorList>
    </citation>
    <scope>NUCLEOTIDE SEQUENCE [LARGE SCALE GENOMIC DNA]</scope>
    <source>
        <tissue evidence="2">Muscle</tissue>
    </source>
</reference>
<dbReference type="Proteomes" id="UP000324222">
    <property type="component" value="Unassembled WGS sequence"/>
</dbReference>
<feature type="region of interest" description="Disordered" evidence="1">
    <location>
        <begin position="1"/>
        <end position="45"/>
    </location>
</feature>
<proteinExistence type="predicted"/>
<sequence>MNSRGRSETRRRIRREMVTQEQNEGAAQKDEGVKNGGIVSSGFKDEAKDRLLKTQRCNNEAIWRTGLGLRKRPTSSTEKLL</sequence>
<evidence type="ECO:0000256" key="1">
    <source>
        <dbReference type="SAM" id="MobiDB-lite"/>
    </source>
</evidence>
<protein>
    <submittedName>
        <fullName evidence="2">Uncharacterized protein</fullName>
    </submittedName>
</protein>
<accession>A0A5B7J3I7</accession>
<organism evidence="2 3">
    <name type="scientific">Portunus trituberculatus</name>
    <name type="common">Swimming crab</name>
    <name type="synonym">Neptunus trituberculatus</name>
    <dbReference type="NCBI Taxonomy" id="210409"/>
    <lineage>
        <taxon>Eukaryota</taxon>
        <taxon>Metazoa</taxon>
        <taxon>Ecdysozoa</taxon>
        <taxon>Arthropoda</taxon>
        <taxon>Crustacea</taxon>
        <taxon>Multicrustacea</taxon>
        <taxon>Malacostraca</taxon>
        <taxon>Eumalacostraca</taxon>
        <taxon>Eucarida</taxon>
        <taxon>Decapoda</taxon>
        <taxon>Pleocyemata</taxon>
        <taxon>Brachyura</taxon>
        <taxon>Eubrachyura</taxon>
        <taxon>Portunoidea</taxon>
        <taxon>Portunidae</taxon>
        <taxon>Portuninae</taxon>
        <taxon>Portunus</taxon>
    </lineage>
</organism>
<evidence type="ECO:0000313" key="3">
    <source>
        <dbReference type="Proteomes" id="UP000324222"/>
    </source>
</evidence>
<name>A0A5B7J3I7_PORTR</name>
<dbReference type="EMBL" id="VSRR010080280">
    <property type="protein sequence ID" value="MPC89219.1"/>
    <property type="molecule type" value="Genomic_DNA"/>
</dbReference>
<gene>
    <name evidence="2" type="ORF">E2C01_084155</name>
</gene>
<keyword evidence="3" id="KW-1185">Reference proteome</keyword>
<evidence type="ECO:0000313" key="2">
    <source>
        <dbReference type="EMBL" id="MPC89219.1"/>
    </source>
</evidence>
<feature type="compositionally biased region" description="Basic and acidic residues" evidence="1">
    <location>
        <begin position="1"/>
        <end position="18"/>
    </location>
</feature>